<dbReference type="InterPro" id="IPR043472">
    <property type="entry name" value="Macro_dom-like"/>
</dbReference>
<dbReference type="Proteomes" id="UP000036923">
    <property type="component" value="Unassembled WGS sequence"/>
</dbReference>
<name>A0A0L6JKL9_9FIRM</name>
<accession>A0A0L6JKL9</accession>
<dbReference type="AlphaFoldDB" id="A0A0L6JKL9"/>
<feature type="domain" description="Macro" evidence="1">
    <location>
        <begin position="25"/>
        <end position="159"/>
    </location>
</feature>
<gene>
    <name evidence="2" type="ORF">Bccel_1653</name>
</gene>
<dbReference type="SUPFAM" id="SSF52949">
    <property type="entry name" value="Macro domain-like"/>
    <property type="match status" value="1"/>
</dbReference>
<sequence>MKICFVDINSLVVNELKKLFENEKIFEFYEGNILSIARGAIVSPANSYGYMDGGIDEDYTDFFGISLQNAVMNRLDRIGGFLPVGSAFTIETDNQRIKYLIFAPTMELPGAVPAHNCYFAMKAILREIDKNNGRYEEVYCPGLCTCTGRVEPNIAAEEMYKAYKDWLDEKSML</sequence>
<dbReference type="SMART" id="SM00506">
    <property type="entry name" value="A1pp"/>
    <property type="match status" value="1"/>
</dbReference>
<dbReference type="STRING" id="398512.Bccel_1653"/>
<dbReference type="eggNOG" id="COG2110">
    <property type="taxonomic scope" value="Bacteria"/>
</dbReference>
<reference evidence="3" key="1">
    <citation type="submission" date="2015-07" db="EMBL/GenBank/DDBJ databases">
        <title>Near-Complete Genome Sequence of the Cellulolytic Bacterium Bacteroides (Pseudobacteroides) cellulosolvens ATCC 35603.</title>
        <authorList>
            <person name="Dassa B."/>
            <person name="Utturkar S.M."/>
            <person name="Klingeman D.M."/>
            <person name="Hurt R.A."/>
            <person name="Keller M."/>
            <person name="Xu J."/>
            <person name="Reddy Y.H.K."/>
            <person name="Borovok I."/>
            <person name="Grinberg I.R."/>
            <person name="Lamed R."/>
            <person name="Zhivin O."/>
            <person name="Bayer E.A."/>
            <person name="Brown S.D."/>
        </authorList>
    </citation>
    <scope>NUCLEOTIDE SEQUENCE [LARGE SCALE GENOMIC DNA]</scope>
    <source>
        <strain evidence="3">DSM 2933</strain>
    </source>
</reference>
<keyword evidence="3" id="KW-1185">Reference proteome</keyword>
<evidence type="ECO:0000313" key="3">
    <source>
        <dbReference type="Proteomes" id="UP000036923"/>
    </source>
</evidence>
<dbReference type="Pfam" id="PF01661">
    <property type="entry name" value="Macro"/>
    <property type="match status" value="1"/>
</dbReference>
<comment type="caution">
    <text evidence="2">The sequence shown here is derived from an EMBL/GenBank/DDBJ whole genome shotgun (WGS) entry which is preliminary data.</text>
</comment>
<evidence type="ECO:0000259" key="1">
    <source>
        <dbReference type="SMART" id="SM00506"/>
    </source>
</evidence>
<protein>
    <submittedName>
        <fullName evidence="2">Appr-1-p processing domain protein</fullName>
    </submittedName>
</protein>
<dbReference type="RefSeq" id="WP_036941417.1">
    <property type="nucleotide sequence ID" value="NZ_JQKC01000015.1"/>
</dbReference>
<dbReference type="Gene3D" id="3.40.220.10">
    <property type="entry name" value="Leucine Aminopeptidase, subunit E, domain 1"/>
    <property type="match status" value="1"/>
</dbReference>
<dbReference type="InterPro" id="IPR002589">
    <property type="entry name" value="Macro_dom"/>
</dbReference>
<evidence type="ECO:0000313" key="2">
    <source>
        <dbReference type="EMBL" id="KNY26391.1"/>
    </source>
</evidence>
<organism evidence="2 3">
    <name type="scientific">Pseudobacteroides cellulosolvens ATCC 35603 = DSM 2933</name>
    <dbReference type="NCBI Taxonomy" id="398512"/>
    <lineage>
        <taxon>Bacteria</taxon>
        <taxon>Bacillati</taxon>
        <taxon>Bacillota</taxon>
        <taxon>Clostridia</taxon>
        <taxon>Eubacteriales</taxon>
        <taxon>Oscillospiraceae</taxon>
        <taxon>Pseudobacteroides</taxon>
    </lineage>
</organism>
<dbReference type="OrthoDB" id="9780211at2"/>
<dbReference type="PATRIC" id="fig|398512.5.peg.1722"/>
<proteinExistence type="predicted"/>
<dbReference type="EMBL" id="LGTC01000001">
    <property type="protein sequence ID" value="KNY26391.1"/>
    <property type="molecule type" value="Genomic_DNA"/>
</dbReference>